<comment type="function">
    <text evidence="4">Catalyzes the reversible conversion of 5-aminoimidazole ribonucleotide (AIR) and CO(2) to 4-carboxy-5-aminoimidazole ribonucleotide (CAIR).</text>
</comment>
<evidence type="ECO:0000256" key="1">
    <source>
        <dbReference type="ARBA" id="ARBA00004747"/>
    </source>
</evidence>
<dbReference type="GO" id="GO:0004638">
    <property type="term" value="F:phosphoribosylaminoimidazole carboxylase activity"/>
    <property type="evidence" value="ECO:0007669"/>
    <property type="project" value="UniProtKB-UniRule"/>
</dbReference>
<feature type="binding site" evidence="4">
    <location>
        <position position="64"/>
    </location>
    <ligand>
        <name>substrate</name>
    </ligand>
</feature>
<comment type="catalytic activity">
    <reaction evidence="4">
        <text>5-amino-1-(5-phospho-D-ribosyl)imidazole-4-carboxylate + H(+) = 5-amino-1-(5-phospho-beta-D-ribosyl)imidazole + CO2</text>
        <dbReference type="Rhea" id="RHEA:10792"/>
        <dbReference type="ChEBI" id="CHEBI:15378"/>
        <dbReference type="ChEBI" id="CHEBI:16526"/>
        <dbReference type="ChEBI" id="CHEBI:77657"/>
        <dbReference type="ChEBI" id="CHEBI:137981"/>
        <dbReference type="EC" id="4.1.1.21"/>
    </reaction>
</comment>
<evidence type="ECO:0000256" key="5">
    <source>
        <dbReference type="PIRSR" id="PIRSR001338-1"/>
    </source>
</evidence>
<dbReference type="InterPro" id="IPR024694">
    <property type="entry name" value="PurE_prokaryotes"/>
</dbReference>
<comment type="pathway">
    <text evidence="1 4">Purine metabolism; IMP biosynthesis via de novo pathway; 5-amino-1-(5-phospho-D-ribosyl)imidazole-4-carboxylate from 5-amino-1-(5-phospho-D-ribosyl)imidazole (carboxylase route): step 1/1.</text>
</comment>
<evidence type="ECO:0000256" key="2">
    <source>
        <dbReference type="ARBA" id="ARBA00022755"/>
    </source>
</evidence>
<dbReference type="PIRSF" id="PIRSF001338">
    <property type="entry name" value="AIR_carboxylase"/>
    <property type="match status" value="1"/>
</dbReference>
<accession>A0A497E5S1</accession>
<feature type="domain" description="PurE" evidence="7">
    <location>
        <begin position="2"/>
        <end position="147"/>
    </location>
</feature>
<feature type="binding site" evidence="4 5">
    <location>
        <position position="13"/>
    </location>
    <ligand>
        <name>substrate</name>
    </ligand>
</feature>
<dbReference type="SUPFAM" id="SSF52255">
    <property type="entry name" value="N5-CAIR mutase (phosphoribosylaminoimidazole carboxylase, PurE)"/>
    <property type="match status" value="1"/>
</dbReference>
<sequence>MGKVVVVMGSRKDVEHCRRISSVLERFGVECVLRIASAHKTPLKVLDIIKEYEIEEVVFITVAGKSNALSGFVDANTTRPVIACPPYGDRFTEADIFSGLRMPSGVCPLMVLEPEQAALAALKILGLSSERLRKEVEKYQQKDKRQVERDDRQIRER</sequence>
<evidence type="ECO:0000313" key="8">
    <source>
        <dbReference type="EMBL" id="RLE10613.1"/>
    </source>
</evidence>
<feature type="binding site" evidence="4 5">
    <location>
        <position position="10"/>
    </location>
    <ligand>
        <name>substrate</name>
    </ligand>
</feature>
<keyword evidence="3 4" id="KW-0456">Lyase</keyword>
<dbReference type="EC" id="4.1.1.21" evidence="4"/>
<proteinExistence type="inferred from homology"/>
<keyword evidence="2 4" id="KW-0658">Purine biosynthesis</keyword>
<evidence type="ECO:0000313" key="9">
    <source>
        <dbReference type="Proteomes" id="UP000279422"/>
    </source>
</evidence>
<organism evidence="8 9">
    <name type="scientific">Aerophobetes bacterium</name>
    <dbReference type="NCBI Taxonomy" id="2030807"/>
    <lineage>
        <taxon>Bacteria</taxon>
        <taxon>Candidatus Aerophobota</taxon>
    </lineage>
</organism>
<comment type="caution">
    <text evidence="8">The sequence shown here is derived from an EMBL/GenBank/DDBJ whole genome shotgun (WGS) entry which is preliminary data.</text>
</comment>
<feature type="binding site" evidence="4">
    <location>
        <position position="37"/>
    </location>
    <ligand>
        <name>substrate</name>
    </ligand>
</feature>
<dbReference type="GO" id="GO:0006189">
    <property type="term" value="P:'de novo' IMP biosynthetic process"/>
    <property type="evidence" value="ECO:0007669"/>
    <property type="project" value="UniProtKB-UniRule"/>
</dbReference>
<dbReference type="PANTHER" id="PTHR23046:SF2">
    <property type="entry name" value="PHOSPHORIBOSYLAMINOIMIDAZOLE CARBOXYLASE"/>
    <property type="match status" value="1"/>
</dbReference>
<dbReference type="HAMAP" id="MF_02045">
    <property type="entry name" value="PurE_classII"/>
    <property type="match status" value="1"/>
</dbReference>
<dbReference type="Proteomes" id="UP000279422">
    <property type="component" value="Unassembled WGS sequence"/>
</dbReference>
<gene>
    <name evidence="4" type="primary">purE</name>
    <name evidence="8" type="ORF">DRJ00_00925</name>
</gene>
<dbReference type="EMBL" id="QMPZ01000005">
    <property type="protein sequence ID" value="RLE10613.1"/>
    <property type="molecule type" value="Genomic_DNA"/>
</dbReference>
<dbReference type="AlphaFoldDB" id="A0A497E5S1"/>
<evidence type="ECO:0000256" key="6">
    <source>
        <dbReference type="SAM" id="MobiDB-lite"/>
    </source>
</evidence>
<dbReference type="UniPathway" id="UPA00074">
    <property type="reaction ID" value="UER00130"/>
</dbReference>
<dbReference type="Gene3D" id="3.40.50.1970">
    <property type="match status" value="1"/>
</dbReference>
<comment type="similarity">
    <text evidence="4">Belongs to the AIR carboxylase family. Class II subfamily.</text>
</comment>
<dbReference type="InterPro" id="IPR000031">
    <property type="entry name" value="PurE_dom"/>
</dbReference>
<dbReference type="SMART" id="SM01001">
    <property type="entry name" value="AIRC"/>
    <property type="match status" value="1"/>
</dbReference>
<name>A0A497E5S1_UNCAE</name>
<reference evidence="8 9" key="1">
    <citation type="submission" date="2018-06" db="EMBL/GenBank/DDBJ databases">
        <title>Extensive metabolic versatility and redundancy in microbially diverse, dynamic hydrothermal sediments.</title>
        <authorList>
            <person name="Dombrowski N."/>
            <person name="Teske A."/>
            <person name="Baker B.J."/>
        </authorList>
    </citation>
    <scope>NUCLEOTIDE SEQUENCE [LARGE SCALE GENOMIC DNA]</scope>
    <source>
        <strain evidence="8">B47_G16</strain>
    </source>
</reference>
<feature type="region of interest" description="Disordered" evidence="6">
    <location>
        <begin position="138"/>
        <end position="157"/>
    </location>
</feature>
<dbReference type="PANTHER" id="PTHR23046">
    <property type="entry name" value="PHOSPHORIBOSYLAMINOIMIDAZOLE CARBOXYLASE CATALYTIC SUBUNIT"/>
    <property type="match status" value="1"/>
</dbReference>
<dbReference type="Pfam" id="PF00731">
    <property type="entry name" value="AIRC"/>
    <property type="match status" value="1"/>
</dbReference>
<evidence type="ECO:0000256" key="4">
    <source>
        <dbReference type="HAMAP-Rule" id="MF_02045"/>
    </source>
</evidence>
<evidence type="ECO:0000256" key="3">
    <source>
        <dbReference type="ARBA" id="ARBA00023239"/>
    </source>
</evidence>
<feature type="binding site" evidence="4 5">
    <location>
        <position position="40"/>
    </location>
    <ligand>
        <name>substrate</name>
    </ligand>
</feature>
<protein>
    <recommendedName>
        <fullName evidence="4">Phosphoribosylaminoimidazole carboxylase</fullName>
        <ecNumber evidence="4">4.1.1.21</ecNumber>
    </recommendedName>
    <alternativeName>
        <fullName evidence="4">AIR carboxylase</fullName>
        <shortName evidence="4">AIRC</shortName>
    </alternativeName>
</protein>
<dbReference type="InterPro" id="IPR033626">
    <property type="entry name" value="PurE_classII"/>
</dbReference>
<feature type="binding site" evidence="4">
    <location>
        <position position="66"/>
    </location>
    <ligand>
        <name>substrate</name>
    </ligand>
</feature>
<evidence type="ECO:0000259" key="7">
    <source>
        <dbReference type="SMART" id="SM01001"/>
    </source>
</evidence>